<dbReference type="Proteomes" id="UP000827976">
    <property type="component" value="Chromosome 3"/>
</dbReference>
<sequence>MISLCPNPNPSFLHLHHRHRHRRRPFFVRSLDAAQPFDFESQALDRLNAKSKLKIAVVGFGNFGQFLARTFAAQGHTLLAHSRSDYSTAAAAIGASFFRDPHDLCEQHPDVVLLSTSILSAADVLNTLPLGRLRRSTLFADVLSVKEFPRNLLLSALPSDFDILCTHPMFGPESARHGWAGLPFVFDKVRIGESEERISRCNRFLEIFEKEGCRMVEMSCAEHDHKTAESQFLTHTIGRILAKLGPEDVDIGTKGYQTLLELVQNTCNDSFDLYNGLFMYNKNATELLDRLDVAFTELKKELFGNLHDILRKQLFENPEESNELIKQPKRWTCLVINFCLGLFVRQNYQVLL</sequence>
<comment type="caution">
    <text evidence="1">The sequence shown here is derived from an EMBL/GenBank/DDBJ whole genome shotgun (WGS) entry which is preliminary data.</text>
</comment>
<evidence type="ECO:0000313" key="2">
    <source>
        <dbReference type="Proteomes" id="UP000827976"/>
    </source>
</evidence>
<accession>A0ACB7WJK1</accession>
<organism evidence="1 2">
    <name type="scientific">Dioscorea alata</name>
    <name type="common">Purple yam</name>
    <dbReference type="NCBI Taxonomy" id="55571"/>
    <lineage>
        <taxon>Eukaryota</taxon>
        <taxon>Viridiplantae</taxon>
        <taxon>Streptophyta</taxon>
        <taxon>Embryophyta</taxon>
        <taxon>Tracheophyta</taxon>
        <taxon>Spermatophyta</taxon>
        <taxon>Magnoliopsida</taxon>
        <taxon>Liliopsida</taxon>
        <taxon>Dioscoreales</taxon>
        <taxon>Dioscoreaceae</taxon>
        <taxon>Dioscorea</taxon>
    </lineage>
</organism>
<reference evidence="2" key="1">
    <citation type="journal article" date="2022" name="Nat. Commun.">
        <title>Chromosome evolution and the genetic basis of agronomically important traits in greater yam.</title>
        <authorList>
            <person name="Bredeson J.V."/>
            <person name="Lyons J.B."/>
            <person name="Oniyinde I.O."/>
            <person name="Okereke N.R."/>
            <person name="Kolade O."/>
            <person name="Nnabue I."/>
            <person name="Nwadili C.O."/>
            <person name="Hribova E."/>
            <person name="Parker M."/>
            <person name="Nwogha J."/>
            <person name="Shu S."/>
            <person name="Carlson J."/>
            <person name="Kariba R."/>
            <person name="Muthemba S."/>
            <person name="Knop K."/>
            <person name="Barton G.J."/>
            <person name="Sherwood A.V."/>
            <person name="Lopez-Montes A."/>
            <person name="Asiedu R."/>
            <person name="Jamnadass R."/>
            <person name="Muchugi A."/>
            <person name="Goodstein D."/>
            <person name="Egesi C.N."/>
            <person name="Featherston J."/>
            <person name="Asfaw A."/>
            <person name="Simpson G.G."/>
            <person name="Dolezel J."/>
            <person name="Hendre P.S."/>
            <person name="Van Deynze A."/>
            <person name="Kumar P.L."/>
            <person name="Obidiegwu J.E."/>
            <person name="Bhattacharjee R."/>
            <person name="Rokhsar D.S."/>
        </authorList>
    </citation>
    <scope>NUCLEOTIDE SEQUENCE [LARGE SCALE GENOMIC DNA]</scope>
    <source>
        <strain evidence="2">cv. TDa95/00328</strain>
    </source>
</reference>
<dbReference type="EMBL" id="CM037013">
    <property type="protein sequence ID" value="KAH7688479.1"/>
    <property type="molecule type" value="Genomic_DNA"/>
</dbReference>
<keyword evidence="2" id="KW-1185">Reference proteome</keyword>
<name>A0ACB7WJK1_DIOAL</name>
<evidence type="ECO:0000313" key="1">
    <source>
        <dbReference type="EMBL" id="KAH7688479.1"/>
    </source>
</evidence>
<protein>
    <submittedName>
        <fullName evidence="1">Arogenate dehydrogenase (NADP+) plant protein</fullName>
    </submittedName>
</protein>
<proteinExistence type="predicted"/>
<gene>
    <name evidence="1" type="ORF">IHE45_03G036600</name>
</gene>